<dbReference type="EMBL" id="BT036417">
    <property type="protein sequence ID" value="ACF81422.1"/>
    <property type="molecule type" value="mRNA"/>
</dbReference>
<protein>
    <submittedName>
        <fullName evidence="1">Uncharacterized protein</fullName>
    </submittedName>
</protein>
<name>B4FH29_MAIZE</name>
<organism evidence="1">
    <name type="scientific">Zea mays</name>
    <name type="common">Maize</name>
    <dbReference type="NCBI Taxonomy" id="4577"/>
    <lineage>
        <taxon>Eukaryota</taxon>
        <taxon>Viridiplantae</taxon>
        <taxon>Streptophyta</taxon>
        <taxon>Embryophyta</taxon>
        <taxon>Tracheophyta</taxon>
        <taxon>Spermatophyta</taxon>
        <taxon>Magnoliopsida</taxon>
        <taxon>Liliopsida</taxon>
        <taxon>Poales</taxon>
        <taxon>Poaceae</taxon>
        <taxon>PACMAD clade</taxon>
        <taxon>Panicoideae</taxon>
        <taxon>Andropogonodae</taxon>
        <taxon>Andropogoneae</taxon>
        <taxon>Tripsacinae</taxon>
        <taxon>Zea</taxon>
    </lineage>
</organism>
<dbReference type="AlphaFoldDB" id="B4FH29"/>
<evidence type="ECO:0000313" key="1">
    <source>
        <dbReference type="EMBL" id="ACF81422.1"/>
    </source>
</evidence>
<reference evidence="1" key="1">
    <citation type="journal article" date="2009" name="PLoS Genet.">
        <title>Sequencing, mapping, and analysis of 27,455 maize full-length cDNAs.</title>
        <authorList>
            <person name="Soderlund C."/>
            <person name="Descour A."/>
            <person name="Kudrna D."/>
            <person name="Bomhoff M."/>
            <person name="Boyd L."/>
            <person name="Currie J."/>
            <person name="Angelova A."/>
            <person name="Collura K."/>
            <person name="Wissotski M."/>
            <person name="Ashley E."/>
            <person name="Morrow D."/>
            <person name="Fernandes J."/>
            <person name="Walbot V."/>
            <person name="Yu Y."/>
        </authorList>
    </citation>
    <scope>NUCLEOTIDE SEQUENCE</scope>
    <source>
        <strain evidence="1">B73</strain>
    </source>
</reference>
<accession>B4FH29</accession>
<proteinExistence type="evidence at transcript level"/>
<sequence length="39" mass="4372">MSPARRARGSLPWAFPTASPYEPPHCLSGWFVDVLLRCV</sequence>